<dbReference type="PANTHER" id="PTHR24178:SF41">
    <property type="entry name" value="ANKYRIN-2 ISOFORM X1"/>
    <property type="match status" value="1"/>
</dbReference>
<gene>
    <name evidence="4" type="ORF">B0T21DRAFT_345098</name>
</gene>
<dbReference type="EMBL" id="JAUKTV010000002">
    <property type="protein sequence ID" value="KAK0744980.1"/>
    <property type="molecule type" value="Genomic_DNA"/>
</dbReference>
<dbReference type="InterPro" id="IPR036770">
    <property type="entry name" value="Ankyrin_rpt-contain_sf"/>
</dbReference>
<dbReference type="Proteomes" id="UP001172159">
    <property type="component" value="Unassembled WGS sequence"/>
</dbReference>
<accession>A0AA40ETA0</accession>
<dbReference type="Gene3D" id="1.25.40.20">
    <property type="entry name" value="Ankyrin repeat-containing domain"/>
    <property type="match status" value="2"/>
</dbReference>
<comment type="caution">
    <text evidence="4">The sequence shown here is derived from an EMBL/GenBank/DDBJ whole genome shotgun (WGS) entry which is preliminary data.</text>
</comment>
<keyword evidence="5" id="KW-1185">Reference proteome</keyword>
<dbReference type="PROSITE" id="PS50088">
    <property type="entry name" value="ANK_REPEAT"/>
    <property type="match status" value="2"/>
</dbReference>
<sequence length="1071" mass="120934">MASPSPSSSPPTRDLDLPNEIIYMIADLLFANSAYGTAIAFARVNHRLSDGLLGYLYEHVALKQPDIGGSALIWAAEFGELDVMERLLDYGVDPNYQFWSYLPEYSRRDLFEKQGPRQRRTLLPRFDGHFVANVIQEELCSHLLDNTPTGRGSMWYDSTDPSTVQNFYTQWLQVCLNGNILTCGPPAFSISNDDEDSDDGQDILPDWVERLVNLAAIPRRESLQTGGYYWGALHVACKRGDTAAVNLLLDRGADREMFCRGYCDCLDPKPKAVHSNVNLCTAKRPMLWKPLHIAICSIQEDIVRLLLDRGSHDIDVGHSECDGKPDDYSLSAFDTAACTGNIAMCQLLHDRIATLSVSRSRTLGHAILSGNIRTTGKWLLDQGFELSAADPHSPLVFLCFYGLYRDANYLLDLLAPGTPSEDGPHLRALTSYTVALRACFVCQTRNDSRHVSHKMQDKAFMESMLQETRILYPKRGKEEEQELLTLIKRLLQLGADPDLVVAENACSWCGILGDSSWFSCKTTTGSDSALGAAIRKGYRALDGYQGGEGFRMPPLNAFEDSTLDIMETVIYLLERPDGARPAKPLLLSFERSLRLFQSILRGRVYELWKQHKKKVELYLDRLLMLLANDGGLKAIPLTWAKRVFEYGVLRSSFEFCEWWFNKFQSIHGKGEWVQCWTSLLFTNMAGREPRASEVSVTDLSPQLPSRAERMLAMAGPSALSSVAQIATTYADLRSINFLLDSTWPGDQFISWLHKTILALCKEHSTKEGVPETVDKLAEATLREGLHLDPRELPEEPYAYTVLERSRADRFYHMSRTEILKARETLEALLRVISKYPHLNKTISSNFRRFVYRHPPIYRYGVICGHIDSEILDMVDMFFAQIADGAPLSSFMTPTNGRMKCLYRALEPREGLSPPNPEILEVVLKHNKAIDLNSPIWSWNNIYDGKPETCRGGLVDGKYYRVMPILHTLLEGFARACRIPPVYSSDAERVPYNCQCALVLREKMVVESINVLIRHGARWDAENEGQTPLDKLRLLLEAEVAEGGSGHWVKHNHIYLKKYFAENPVVVASEEK</sequence>
<dbReference type="PROSITE" id="PS50297">
    <property type="entry name" value="ANK_REP_REGION"/>
    <property type="match status" value="2"/>
</dbReference>
<evidence type="ECO:0000313" key="4">
    <source>
        <dbReference type="EMBL" id="KAK0744980.1"/>
    </source>
</evidence>
<dbReference type="SUPFAM" id="SSF48403">
    <property type="entry name" value="Ankyrin repeat"/>
    <property type="match status" value="1"/>
</dbReference>
<reference evidence="4" key="1">
    <citation type="submission" date="2023-06" db="EMBL/GenBank/DDBJ databases">
        <title>Genome-scale phylogeny and comparative genomics of the fungal order Sordariales.</title>
        <authorList>
            <consortium name="Lawrence Berkeley National Laboratory"/>
            <person name="Hensen N."/>
            <person name="Bonometti L."/>
            <person name="Westerberg I."/>
            <person name="Brannstrom I.O."/>
            <person name="Guillou S."/>
            <person name="Cros-Aarteil S."/>
            <person name="Calhoun S."/>
            <person name="Haridas S."/>
            <person name="Kuo A."/>
            <person name="Mondo S."/>
            <person name="Pangilinan J."/>
            <person name="Riley R."/>
            <person name="Labutti K."/>
            <person name="Andreopoulos B."/>
            <person name="Lipzen A."/>
            <person name="Chen C."/>
            <person name="Yanf M."/>
            <person name="Daum C."/>
            <person name="Ng V."/>
            <person name="Clum A."/>
            <person name="Steindorff A."/>
            <person name="Ohm R."/>
            <person name="Martin F."/>
            <person name="Silar P."/>
            <person name="Natvig D."/>
            <person name="Lalanne C."/>
            <person name="Gautier V."/>
            <person name="Ament-Velasquez S.L."/>
            <person name="Kruys A."/>
            <person name="Hutchinson M.I."/>
            <person name="Powell A.J."/>
            <person name="Barry K."/>
            <person name="Miller A.N."/>
            <person name="Grigoriev I.V."/>
            <person name="Debuchy R."/>
            <person name="Gladieux P."/>
            <person name="Thoren M.H."/>
            <person name="Johannesson H."/>
        </authorList>
    </citation>
    <scope>NUCLEOTIDE SEQUENCE</scope>
    <source>
        <strain evidence="4">CBS 540.89</strain>
    </source>
</reference>
<feature type="repeat" description="ANK" evidence="3">
    <location>
        <begin position="232"/>
        <end position="254"/>
    </location>
</feature>
<evidence type="ECO:0000256" key="2">
    <source>
        <dbReference type="ARBA" id="ARBA00023043"/>
    </source>
</evidence>
<dbReference type="InterPro" id="IPR002110">
    <property type="entry name" value="Ankyrin_rpt"/>
</dbReference>
<keyword evidence="2 3" id="KW-0040">ANK repeat</keyword>
<dbReference type="AlphaFoldDB" id="A0AA40ETA0"/>
<feature type="repeat" description="ANK" evidence="3">
    <location>
        <begin position="67"/>
        <end position="95"/>
    </location>
</feature>
<keyword evidence="1" id="KW-0677">Repeat</keyword>
<name>A0AA40ETA0_9PEZI</name>
<evidence type="ECO:0000256" key="3">
    <source>
        <dbReference type="PROSITE-ProRule" id="PRU00023"/>
    </source>
</evidence>
<protein>
    <submittedName>
        <fullName evidence="4">Uncharacterized protein</fullName>
    </submittedName>
</protein>
<dbReference type="PANTHER" id="PTHR24178">
    <property type="entry name" value="MOLTING PROTEIN MLT-4"/>
    <property type="match status" value="1"/>
</dbReference>
<organism evidence="4 5">
    <name type="scientific">Apiosordaria backusii</name>
    <dbReference type="NCBI Taxonomy" id="314023"/>
    <lineage>
        <taxon>Eukaryota</taxon>
        <taxon>Fungi</taxon>
        <taxon>Dikarya</taxon>
        <taxon>Ascomycota</taxon>
        <taxon>Pezizomycotina</taxon>
        <taxon>Sordariomycetes</taxon>
        <taxon>Sordariomycetidae</taxon>
        <taxon>Sordariales</taxon>
        <taxon>Lasiosphaeriaceae</taxon>
        <taxon>Apiosordaria</taxon>
    </lineage>
</organism>
<dbReference type="Pfam" id="PF12796">
    <property type="entry name" value="Ank_2"/>
    <property type="match status" value="1"/>
</dbReference>
<evidence type="ECO:0000313" key="5">
    <source>
        <dbReference type="Proteomes" id="UP001172159"/>
    </source>
</evidence>
<dbReference type="Pfam" id="PF00023">
    <property type="entry name" value="Ank"/>
    <property type="match status" value="1"/>
</dbReference>
<proteinExistence type="predicted"/>
<evidence type="ECO:0000256" key="1">
    <source>
        <dbReference type="ARBA" id="ARBA00022737"/>
    </source>
</evidence>
<dbReference type="SMART" id="SM00248">
    <property type="entry name" value="ANK"/>
    <property type="match status" value="4"/>
</dbReference>